<dbReference type="GeneID" id="73328939"/>
<name>A0AA37UJG3_9PEZI</name>
<feature type="compositionally biased region" description="Low complexity" evidence="1">
    <location>
        <begin position="61"/>
        <end position="73"/>
    </location>
</feature>
<evidence type="ECO:0000313" key="3">
    <source>
        <dbReference type="Proteomes" id="UP001055115"/>
    </source>
</evidence>
<keyword evidence="3" id="KW-1185">Reference proteome</keyword>
<sequence>MPWLSSGTDFDNVSARMASAASSGPSWVYPTVLQVAASEGETTRRLTASYNPRRAAPTSLDDGCTTDTGMDTY</sequence>
<evidence type="ECO:0000313" key="2">
    <source>
        <dbReference type="EMBL" id="GKT47956.1"/>
    </source>
</evidence>
<dbReference type="EMBL" id="BQXU01000021">
    <property type="protein sequence ID" value="GKT47956.1"/>
    <property type="molecule type" value="Genomic_DNA"/>
</dbReference>
<evidence type="ECO:0000256" key="1">
    <source>
        <dbReference type="SAM" id="MobiDB-lite"/>
    </source>
</evidence>
<accession>A0AA37UJG3</accession>
<protein>
    <submittedName>
        <fullName evidence="2">Uncharacterized protein</fullName>
    </submittedName>
</protein>
<dbReference type="Proteomes" id="UP001055115">
    <property type="component" value="Unassembled WGS sequence"/>
</dbReference>
<gene>
    <name evidence="2" type="ORF">ColSpa_08137</name>
</gene>
<dbReference type="AlphaFoldDB" id="A0AA37UJG3"/>
<comment type="caution">
    <text evidence="2">The sequence shown here is derived from an EMBL/GenBank/DDBJ whole genome shotgun (WGS) entry which is preliminary data.</text>
</comment>
<proteinExistence type="predicted"/>
<feature type="region of interest" description="Disordered" evidence="1">
    <location>
        <begin position="50"/>
        <end position="73"/>
    </location>
</feature>
<dbReference type="RefSeq" id="XP_049130306.1">
    <property type="nucleotide sequence ID" value="XM_049274349.1"/>
</dbReference>
<reference evidence="2 3" key="1">
    <citation type="submission" date="2022-03" db="EMBL/GenBank/DDBJ databases">
        <title>Genome data of Colletotrichum spp.</title>
        <authorList>
            <person name="Utami Y.D."/>
            <person name="Hiruma K."/>
        </authorList>
    </citation>
    <scope>NUCLEOTIDE SEQUENCE [LARGE SCALE GENOMIC DNA]</scope>
    <source>
        <strain evidence="2 3">MAFF 239500</strain>
    </source>
</reference>
<organism evidence="2 3">
    <name type="scientific">Colletotrichum spaethianum</name>
    <dbReference type="NCBI Taxonomy" id="700344"/>
    <lineage>
        <taxon>Eukaryota</taxon>
        <taxon>Fungi</taxon>
        <taxon>Dikarya</taxon>
        <taxon>Ascomycota</taxon>
        <taxon>Pezizomycotina</taxon>
        <taxon>Sordariomycetes</taxon>
        <taxon>Hypocreomycetidae</taxon>
        <taxon>Glomerellales</taxon>
        <taxon>Glomerellaceae</taxon>
        <taxon>Colletotrichum</taxon>
        <taxon>Colletotrichum spaethianum species complex</taxon>
    </lineage>
</organism>